<comment type="caution">
    <text evidence="2">The sequence shown here is derived from an EMBL/GenBank/DDBJ whole genome shotgun (WGS) entry which is preliminary data.</text>
</comment>
<accession>A0AAW9KS79</accession>
<evidence type="ECO:0000259" key="1">
    <source>
        <dbReference type="PROSITE" id="PS50075"/>
    </source>
</evidence>
<dbReference type="InterPro" id="IPR009081">
    <property type="entry name" value="PP-bd_ACP"/>
</dbReference>
<dbReference type="RefSeq" id="WP_075393451.1">
    <property type="nucleotide sequence ID" value="NZ_JAXBCZ010000001.1"/>
</dbReference>
<dbReference type="PROSITE" id="PS50075">
    <property type="entry name" value="CARRIER"/>
    <property type="match status" value="1"/>
</dbReference>
<reference evidence="2 3" key="1">
    <citation type="submission" date="2023-06" db="EMBL/GenBank/DDBJ databases">
        <title>Actinomyces orist ORNL 0101 HMT-893 genome.</title>
        <authorList>
            <person name="Johnston C.D."/>
            <person name="Chen T."/>
            <person name="Dewhirst F.E."/>
        </authorList>
    </citation>
    <scope>NUCLEOTIDE SEQUENCE [LARGE SCALE GENOMIC DNA]</scope>
    <source>
        <strain evidence="2 3">ORNL 0101</strain>
    </source>
</reference>
<dbReference type="EMBL" id="JAXBCZ010000001">
    <property type="protein sequence ID" value="MEA1303739.1"/>
    <property type="molecule type" value="Genomic_DNA"/>
</dbReference>
<evidence type="ECO:0000313" key="3">
    <source>
        <dbReference type="Proteomes" id="UP001289581"/>
    </source>
</evidence>
<sequence length="91" mass="10542">MYSQEQVRDELKTFLARRIPEDILDDDLNIFESGYINSMFAMEIVMHIEEILGFRIPADKLDMKSFRTLGSLTQLVCSLHSEADNLEGEEQ</sequence>
<organism evidence="2 3">
    <name type="scientific">Actinomyces oris</name>
    <dbReference type="NCBI Taxonomy" id="544580"/>
    <lineage>
        <taxon>Bacteria</taxon>
        <taxon>Bacillati</taxon>
        <taxon>Actinomycetota</taxon>
        <taxon>Actinomycetes</taxon>
        <taxon>Actinomycetales</taxon>
        <taxon>Actinomycetaceae</taxon>
        <taxon>Actinomyces</taxon>
    </lineage>
</organism>
<dbReference type="Pfam" id="PF00550">
    <property type="entry name" value="PP-binding"/>
    <property type="match status" value="1"/>
</dbReference>
<evidence type="ECO:0000313" key="2">
    <source>
        <dbReference type="EMBL" id="MEA1303739.1"/>
    </source>
</evidence>
<gene>
    <name evidence="2" type="ORF">QU665_01345</name>
</gene>
<protein>
    <submittedName>
        <fullName evidence="2">Acyl carrier protein</fullName>
    </submittedName>
</protein>
<dbReference type="Proteomes" id="UP001289581">
    <property type="component" value="Unassembled WGS sequence"/>
</dbReference>
<feature type="domain" description="Carrier" evidence="1">
    <location>
        <begin position="1"/>
        <end position="80"/>
    </location>
</feature>
<dbReference type="AlphaFoldDB" id="A0AAW9KS79"/>
<keyword evidence="3" id="KW-1185">Reference proteome</keyword>
<name>A0AAW9KS79_9ACTO</name>
<dbReference type="SUPFAM" id="SSF47336">
    <property type="entry name" value="ACP-like"/>
    <property type="match status" value="1"/>
</dbReference>
<dbReference type="InterPro" id="IPR036736">
    <property type="entry name" value="ACP-like_sf"/>
</dbReference>
<dbReference type="Gene3D" id="1.10.1200.10">
    <property type="entry name" value="ACP-like"/>
    <property type="match status" value="1"/>
</dbReference>
<proteinExistence type="predicted"/>